<reference evidence="2 3" key="1">
    <citation type="journal article" date="2015" name="Genome Biol. Evol.">
        <title>Comparative Genomics of a Bacterivorous Green Alga Reveals Evolutionary Causalities and Consequences of Phago-Mixotrophic Mode of Nutrition.</title>
        <authorList>
            <person name="Burns J.A."/>
            <person name="Paasch A."/>
            <person name="Narechania A."/>
            <person name="Kim E."/>
        </authorList>
    </citation>
    <scope>NUCLEOTIDE SEQUENCE [LARGE SCALE GENOMIC DNA]</scope>
    <source>
        <strain evidence="2 3">PLY_AMNH</strain>
    </source>
</reference>
<sequence length="100" mass="11005">MMRGNEVGLIESIRLTSALEAVGMYAFRGMICDVRLFIIAGLFAPLASVEAILEKLRVIRKGCDFNSQFNPWCPRERASGDAMEVVQPRAPPSDANPALH</sequence>
<dbReference type="AlphaFoldDB" id="A0AAE0FF42"/>
<name>A0AAE0FF42_9CHLO</name>
<evidence type="ECO:0000256" key="1">
    <source>
        <dbReference type="SAM" id="MobiDB-lite"/>
    </source>
</evidence>
<dbReference type="Proteomes" id="UP001190700">
    <property type="component" value="Unassembled WGS sequence"/>
</dbReference>
<comment type="caution">
    <text evidence="2">The sequence shown here is derived from an EMBL/GenBank/DDBJ whole genome shotgun (WGS) entry which is preliminary data.</text>
</comment>
<proteinExistence type="predicted"/>
<protein>
    <submittedName>
        <fullName evidence="2">Uncharacterized protein</fullName>
    </submittedName>
</protein>
<gene>
    <name evidence="2" type="ORF">CYMTET_32307</name>
</gene>
<evidence type="ECO:0000313" key="3">
    <source>
        <dbReference type="Proteomes" id="UP001190700"/>
    </source>
</evidence>
<dbReference type="EMBL" id="LGRX02019364">
    <property type="protein sequence ID" value="KAK3258656.1"/>
    <property type="molecule type" value="Genomic_DNA"/>
</dbReference>
<organism evidence="2 3">
    <name type="scientific">Cymbomonas tetramitiformis</name>
    <dbReference type="NCBI Taxonomy" id="36881"/>
    <lineage>
        <taxon>Eukaryota</taxon>
        <taxon>Viridiplantae</taxon>
        <taxon>Chlorophyta</taxon>
        <taxon>Pyramimonadophyceae</taxon>
        <taxon>Pyramimonadales</taxon>
        <taxon>Pyramimonadaceae</taxon>
        <taxon>Cymbomonas</taxon>
    </lineage>
</organism>
<keyword evidence="3" id="KW-1185">Reference proteome</keyword>
<evidence type="ECO:0000313" key="2">
    <source>
        <dbReference type="EMBL" id="KAK3258656.1"/>
    </source>
</evidence>
<accession>A0AAE0FF42</accession>
<feature type="region of interest" description="Disordered" evidence="1">
    <location>
        <begin position="80"/>
        <end position="100"/>
    </location>
</feature>